<dbReference type="EMBL" id="SZUV01000004">
    <property type="protein sequence ID" value="TQN49485.1"/>
    <property type="molecule type" value="Genomic_DNA"/>
</dbReference>
<dbReference type="GO" id="GO:0006210">
    <property type="term" value="P:thymine catabolic process"/>
    <property type="evidence" value="ECO:0007669"/>
    <property type="project" value="TreeGrafter"/>
</dbReference>
<accession>A0A543PZI1</accession>
<dbReference type="InterPro" id="IPR017896">
    <property type="entry name" value="4Fe4S_Fe-S-bd"/>
</dbReference>
<evidence type="ECO:0000313" key="13">
    <source>
        <dbReference type="EMBL" id="TQN49485.1"/>
    </source>
</evidence>
<evidence type="ECO:0000256" key="4">
    <source>
        <dbReference type="ARBA" id="ARBA00023002"/>
    </source>
</evidence>
<dbReference type="AlphaFoldDB" id="A0A543PZI1"/>
<dbReference type="SUPFAM" id="SSF46548">
    <property type="entry name" value="alpha-helical ferredoxin"/>
    <property type="match status" value="1"/>
</dbReference>
<dbReference type="GO" id="GO:0050661">
    <property type="term" value="F:NADP binding"/>
    <property type="evidence" value="ECO:0007669"/>
    <property type="project" value="TreeGrafter"/>
</dbReference>
<dbReference type="InterPro" id="IPR028261">
    <property type="entry name" value="DPD_II"/>
</dbReference>
<evidence type="ECO:0000256" key="7">
    <source>
        <dbReference type="ARBA" id="ARBA00047685"/>
    </source>
</evidence>
<dbReference type="Proteomes" id="UP000315403">
    <property type="component" value="Unassembled WGS sequence"/>
</dbReference>
<dbReference type="PANTHER" id="PTHR43073:SF2">
    <property type="entry name" value="DIHYDROPYRIMIDINE DEHYDROGENASE [NADP(+)]"/>
    <property type="match status" value="1"/>
</dbReference>
<name>A0A543PZI1_ACITH</name>
<dbReference type="Pfam" id="PF14691">
    <property type="entry name" value="Fer4_20"/>
    <property type="match status" value="1"/>
</dbReference>
<evidence type="ECO:0000313" key="14">
    <source>
        <dbReference type="Proteomes" id="UP000315403"/>
    </source>
</evidence>
<dbReference type="InterPro" id="IPR036188">
    <property type="entry name" value="FAD/NAD-bd_sf"/>
</dbReference>
<feature type="domain" description="4Fe-4S ferredoxin-type" evidence="12">
    <location>
        <begin position="26"/>
        <end position="56"/>
    </location>
</feature>
<evidence type="ECO:0000256" key="3">
    <source>
        <dbReference type="ARBA" id="ARBA00022643"/>
    </source>
</evidence>
<dbReference type="PANTHER" id="PTHR43073">
    <property type="entry name" value="DIHYDROPYRIMIDINE DEHYDROGENASE [NADP(+)]"/>
    <property type="match status" value="1"/>
</dbReference>
<comment type="catalytic activity">
    <reaction evidence="7">
        <text>5,6-dihydrothymine + NAD(+) = thymine + NADH + H(+)</text>
        <dbReference type="Rhea" id="RHEA:28791"/>
        <dbReference type="ChEBI" id="CHEBI:15378"/>
        <dbReference type="ChEBI" id="CHEBI:17821"/>
        <dbReference type="ChEBI" id="CHEBI:27468"/>
        <dbReference type="ChEBI" id="CHEBI:57540"/>
        <dbReference type="ChEBI" id="CHEBI:57945"/>
        <dbReference type="EC" id="1.3.1.1"/>
    </reaction>
</comment>
<dbReference type="RefSeq" id="WP_142089809.1">
    <property type="nucleotide sequence ID" value="NZ_SZUV01000004.1"/>
</dbReference>
<evidence type="ECO:0000256" key="9">
    <source>
        <dbReference type="ARBA" id="ARBA00049578"/>
    </source>
</evidence>
<dbReference type="Gene3D" id="3.50.50.60">
    <property type="entry name" value="FAD/NAD(P)-binding domain"/>
    <property type="match status" value="2"/>
</dbReference>
<sequence length="447" mass="47462">MITEVVLDSDLLETKFRPLEKSLSAEAVLVESERCYYCYEAPCVAACPTDIDIPGFIRALAVGQPSRAADCILQANPLGASCSRVCPVETLCEQACVRQHENGGPVPIGQLQKFAMNNRSTRNDLSSNSGTSGTGTKVAVLGAGPSGMTAATLLAQAGFTVDVFESHTMPGGLNESGIAAYKMLDDAAQWEAIRVLSHPGIHLHTGMALGKELHLSQLCEDYAGVLLALGLQGQQKMQIPGEELQGVFSAVPYIARMRRQESVPVGQRVVVIGGGMTAIDIAVQVRLLGAEEVHICYRRGPEAMGASLHEQMLAKEQGVFIHHYLRPVSIAGRDGTCKSICLQPTQVVNDQLQDVGDALTWSVDQVFVAIGQKLQAAAWASDTLELAMNLRGKIQVDGEARTSLEGVWAAGDCASMSEDLTVHAVADAKVAVASMIATLAKAARKIA</sequence>
<dbReference type="Pfam" id="PF07992">
    <property type="entry name" value="Pyr_redox_2"/>
    <property type="match status" value="1"/>
</dbReference>
<proteinExistence type="predicted"/>
<dbReference type="GO" id="GO:0051536">
    <property type="term" value="F:iron-sulfur cluster binding"/>
    <property type="evidence" value="ECO:0007669"/>
    <property type="project" value="InterPro"/>
</dbReference>
<dbReference type="InterPro" id="IPR009051">
    <property type="entry name" value="Helical_ferredxn"/>
</dbReference>
<dbReference type="GO" id="GO:0002058">
    <property type="term" value="F:uracil binding"/>
    <property type="evidence" value="ECO:0007669"/>
    <property type="project" value="TreeGrafter"/>
</dbReference>
<gene>
    <name evidence="13" type="primary">ygfT</name>
    <name evidence="13" type="ORF">DLNHIDIE_03136</name>
</gene>
<protein>
    <recommendedName>
        <fullName evidence="11">dihydrouracil dehydrogenase (NAD(+))</fullName>
        <ecNumber evidence="11">1.3.1.1</ecNumber>
    </recommendedName>
    <alternativeName>
        <fullName evidence="6">Dihydrothymine dehydrogenase</fullName>
    </alternativeName>
    <alternativeName>
        <fullName evidence="5">Dihydrouracil dehydrogenase</fullName>
    </alternativeName>
</protein>
<dbReference type="GO" id="GO:0006212">
    <property type="term" value="P:uracil catabolic process"/>
    <property type="evidence" value="ECO:0007669"/>
    <property type="project" value="TreeGrafter"/>
</dbReference>
<dbReference type="PRINTS" id="PR00368">
    <property type="entry name" value="FADPNR"/>
</dbReference>
<comment type="cofactor">
    <cofactor evidence="1">
        <name>FMN</name>
        <dbReference type="ChEBI" id="CHEBI:58210"/>
    </cofactor>
</comment>
<dbReference type="GO" id="GO:0004159">
    <property type="term" value="F:dihydropyrimidine dehydrogenase (NAD+) activity"/>
    <property type="evidence" value="ECO:0007669"/>
    <property type="project" value="UniProtKB-EC"/>
</dbReference>
<reference evidence="13 14" key="1">
    <citation type="submission" date="2019-03" db="EMBL/GenBank/DDBJ databases">
        <title>New insights into Acidothiobacillus thiooxidans sulfur metabolism through coupled gene expression, solution geochemistry, microscopy and spectroscopy analyses.</title>
        <authorList>
            <person name="Camacho D."/>
            <person name="Frazao R."/>
            <person name="Fouillen A."/>
            <person name="Nanci A."/>
            <person name="Lang B.F."/>
            <person name="Apte S.C."/>
            <person name="Baron C."/>
            <person name="Warren L.A."/>
        </authorList>
    </citation>
    <scope>NUCLEOTIDE SEQUENCE [LARGE SCALE GENOMIC DNA]</scope>
    <source>
        <strain evidence="13 14">ATCC 19377</strain>
    </source>
</reference>
<dbReference type="PRINTS" id="PR00469">
    <property type="entry name" value="PNDRDTASEII"/>
</dbReference>
<evidence type="ECO:0000256" key="11">
    <source>
        <dbReference type="ARBA" id="ARBA00049728"/>
    </source>
</evidence>
<evidence type="ECO:0000256" key="8">
    <source>
        <dbReference type="ARBA" id="ARBA00048792"/>
    </source>
</evidence>
<evidence type="ECO:0000256" key="6">
    <source>
        <dbReference type="ARBA" id="ARBA00032722"/>
    </source>
</evidence>
<dbReference type="SUPFAM" id="SSF51971">
    <property type="entry name" value="Nucleotide-binding domain"/>
    <property type="match status" value="1"/>
</dbReference>
<comment type="catalytic activity">
    <reaction evidence="8">
        <text>5,6-dihydrouracil + NAD(+) = uracil + NADH + H(+)</text>
        <dbReference type="Rhea" id="RHEA:20189"/>
        <dbReference type="ChEBI" id="CHEBI:15378"/>
        <dbReference type="ChEBI" id="CHEBI:15901"/>
        <dbReference type="ChEBI" id="CHEBI:17568"/>
        <dbReference type="ChEBI" id="CHEBI:57540"/>
        <dbReference type="ChEBI" id="CHEBI:57945"/>
        <dbReference type="EC" id="1.3.1.1"/>
    </reaction>
</comment>
<dbReference type="InterPro" id="IPR023753">
    <property type="entry name" value="FAD/NAD-binding_dom"/>
</dbReference>
<comment type="caution">
    <text evidence="13">The sequence shown here is derived from an EMBL/GenBank/DDBJ whole genome shotgun (WGS) entry which is preliminary data.</text>
</comment>
<organism evidence="13 14">
    <name type="scientific">Acidithiobacillus thiooxidans ATCC 19377</name>
    <dbReference type="NCBI Taxonomy" id="637390"/>
    <lineage>
        <taxon>Bacteria</taxon>
        <taxon>Pseudomonadati</taxon>
        <taxon>Pseudomonadota</taxon>
        <taxon>Acidithiobacillia</taxon>
        <taxon>Acidithiobacillales</taxon>
        <taxon>Acidithiobacillaceae</taxon>
        <taxon>Acidithiobacillus</taxon>
    </lineage>
</organism>
<comment type="subunit">
    <text evidence="10">Heterotetramer of 2 PreA and 2 PreT subunits.</text>
</comment>
<evidence type="ECO:0000256" key="5">
    <source>
        <dbReference type="ARBA" id="ARBA00030119"/>
    </source>
</evidence>
<dbReference type="Gene3D" id="1.10.1060.10">
    <property type="entry name" value="Alpha-helical ferredoxin"/>
    <property type="match status" value="1"/>
</dbReference>
<evidence type="ECO:0000259" key="12">
    <source>
        <dbReference type="PROSITE" id="PS51379"/>
    </source>
</evidence>
<keyword evidence="2" id="KW-0285">Flavoprotein</keyword>
<keyword evidence="4" id="KW-0560">Oxidoreductase</keyword>
<evidence type="ECO:0000256" key="1">
    <source>
        <dbReference type="ARBA" id="ARBA00001917"/>
    </source>
</evidence>
<evidence type="ECO:0000256" key="2">
    <source>
        <dbReference type="ARBA" id="ARBA00022630"/>
    </source>
</evidence>
<dbReference type="PROSITE" id="PS51379">
    <property type="entry name" value="4FE4S_FER_2"/>
    <property type="match status" value="1"/>
</dbReference>
<comment type="function">
    <text evidence="9">Involved in pyrimidine base degradation. Catalyzes physiologically the reduction of uracil to 5,6-dihydrouracil (DHU) by using NADH as a specific cosubstrate. It also catalyzes the reverse reaction and the reduction of thymine to 5,6-dihydrothymine (DHT).</text>
</comment>
<dbReference type="EC" id="1.3.1.1" evidence="11"/>
<evidence type="ECO:0000256" key="10">
    <source>
        <dbReference type="ARBA" id="ARBA00049714"/>
    </source>
</evidence>
<keyword evidence="3" id="KW-0288">FMN</keyword>